<evidence type="ECO:0000259" key="12">
    <source>
        <dbReference type="PROSITE" id="PS50109"/>
    </source>
</evidence>
<evidence type="ECO:0000256" key="9">
    <source>
        <dbReference type="PROSITE-ProRule" id="PRU00169"/>
    </source>
</evidence>
<dbReference type="PROSITE" id="PS50894">
    <property type="entry name" value="HPT"/>
    <property type="match status" value="1"/>
</dbReference>
<feature type="domain" description="PAC" evidence="15">
    <location>
        <begin position="476"/>
        <end position="534"/>
    </location>
</feature>
<organism evidence="18 19">
    <name type="scientific">Pseudoduganella danionis</name>
    <dbReference type="NCBI Taxonomy" id="1890295"/>
    <lineage>
        <taxon>Bacteria</taxon>
        <taxon>Pseudomonadati</taxon>
        <taxon>Pseudomonadota</taxon>
        <taxon>Betaproteobacteria</taxon>
        <taxon>Burkholderiales</taxon>
        <taxon>Oxalobacteraceae</taxon>
        <taxon>Telluria group</taxon>
        <taxon>Pseudoduganella</taxon>
    </lineage>
</organism>
<feature type="domain" description="Histidine kinase" evidence="12">
    <location>
        <begin position="822"/>
        <end position="1042"/>
    </location>
</feature>
<proteinExistence type="predicted"/>
<dbReference type="PROSITE" id="PS50113">
    <property type="entry name" value="PAC"/>
    <property type="match status" value="2"/>
</dbReference>
<keyword evidence="11" id="KW-0812">Transmembrane</keyword>
<evidence type="ECO:0000313" key="19">
    <source>
        <dbReference type="Proteomes" id="UP000735592"/>
    </source>
</evidence>
<dbReference type="InterPro" id="IPR004358">
    <property type="entry name" value="Sig_transdc_His_kin-like_C"/>
</dbReference>
<dbReference type="InterPro" id="IPR008207">
    <property type="entry name" value="Sig_transdc_His_kin_Hpt_dom"/>
</dbReference>
<dbReference type="CDD" id="cd17546">
    <property type="entry name" value="REC_hyHK_CKI1_RcsC-like"/>
    <property type="match status" value="1"/>
</dbReference>
<dbReference type="InterPro" id="IPR000014">
    <property type="entry name" value="PAS"/>
</dbReference>
<feature type="domain" description="Response regulatory" evidence="13">
    <location>
        <begin position="1196"/>
        <end position="1315"/>
    </location>
</feature>
<feature type="transmembrane region" description="Helical" evidence="11">
    <location>
        <begin position="52"/>
        <end position="72"/>
    </location>
</feature>
<dbReference type="SUPFAM" id="SSF47384">
    <property type="entry name" value="Homodimeric domain of signal transducing histidine kinase"/>
    <property type="match status" value="1"/>
</dbReference>
<dbReference type="Pfam" id="PF02518">
    <property type="entry name" value="HATPase_c"/>
    <property type="match status" value="1"/>
</dbReference>
<dbReference type="SMART" id="SM00388">
    <property type="entry name" value="HisKA"/>
    <property type="match status" value="1"/>
</dbReference>
<comment type="subcellular location">
    <subcellularLocation>
        <location evidence="2">Membrane</location>
    </subcellularLocation>
</comment>
<keyword evidence="19" id="KW-1185">Reference proteome</keyword>
<keyword evidence="10" id="KW-0175">Coiled coil</keyword>
<dbReference type="Pfam" id="PF01627">
    <property type="entry name" value="Hpt"/>
    <property type="match status" value="1"/>
</dbReference>
<feature type="domain" description="PAC" evidence="15">
    <location>
        <begin position="613"/>
        <end position="665"/>
    </location>
</feature>
<keyword evidence="6" id="KW-0418">Kinase</keyword>
<evidence type="ECO:0000313" key="18">
    <source>
        <dbReference type="EMBL" id="MTW32694.1"/>
    </source>
</evidence>
<keyword evidence="5" id="KW-0808">Transferase</keyword>
<dbReference type="NCBIfam" id="TIGR00229">
    <property type="entry name" value="sensory_box"/>
    <property type="match status" value="2"/>
</dbReference>
<name>A0ABW9SPP7_9BURK</name>
<dbReference type="CDD" id="cd00130">
    <property type="entry name" value="PAS"/>
    <property type="match status" value="1"/>
</dbReference>
<dbReference type="Gene3D" id="3.40.50.2300">
    <property type="match status" value="2"/>
</dbReference>
<evidence type="ECO:0000256" key="7">
    <source>
        <dbReference type="ARBA" id="ARBA00023012"/>
    </source>
</evidence>
<keyword evidence="11" id="KW-1133">Transmembrane helix</keyword>
<keyword evidence="7" id="KW-0902">Two-component regulatory system</keyword>
<dbReference type="SMART" id="SM00091">
    <property type="entry name" value="PAS"/>
    <property type="match status" value="3"/>
</dbReference>
<accession>A0ABW9SPP7</accession>
<dbReference type="EMBL" id="WNKW01000001">
    <property type="protein sequence ID" value="MTW32694.1"/>
    <property type="molecule type" value="Genomic_DNA"/>
</dbReference>
<feature type="domain" description="HAMP" evidence="16">
    <location>
        <begin position="338"/>
        <end position="389"/>
    </location>
</feature>
<dbReference type="Gene3D" id="1.20.120.160">
    <property type="entry name" value="HPT domain"/>
    <property type="match status" value="1"/>
</dbReference>
<dbReference type="SUPFAM" id="SSF52172">
    <property type="entry name" value="CheY-like"/>
    <property type="match status" value="2"/>
</dbReference>
<evidence type="ECO:0000256" key="3">
    <source>
        <dbReference type="ARBA" id="ARBA00012438"/>
    </source>
</evidence>
<dbReference type="InterPro" id="IPR001789">
    <property type="entry name" value="Sig_transdc_resp-reg_receiver"/>
</dbReference>
<protein>
    <recommendedName>
        <fullName evidence="3">histidine kinase</fullName>
        <ecNumber evidence="3">2.7.13.3</ecNumber>
    </recommendedName>
</protein>
<dbReference type="SMART" id="SM00387">
    <property type="entry name" value="HATPase_c"/>
    <property type="match status" value="1"/>
</dbReference>
<evidence type="ECO:0000256" key="11">
    <source>
        <dbReference type="SAM" id="Phobius"/>
    </source>
</evidence>
<comment type="caution">
    <text evidence="18">The sequence shown here is derived from an EMBL/GenBank/DDBJ whole genome shotgun (WGS) entry which is preliminary data.</text>
</comment>
<dbReference type="InterPro" id="IPR036890">
    <property type="entry name" value="HATPase_C_sf"/>
</dbReference>
<evidence type="ECO:0000256" key="8">
    <source>
        <dbReference type="PROSITE-ProRule" id="PRU00110"/>
    </source>
</evidence>
<dbReference type="Gene3D" id="3.30.450.20">
    <property type="entry name" value="PAS domain"/>
    <property type="match status" value="3"/>
</dbReference>
<reference evidence="18 19" key="1">
    <citation type="submission" date="2019-11" db="EMBL/GenBank/DDBJ databases">
        <title>Type strains purchased from KCTC, JCM and DSMZ.</title>
        <authorList>
            <person name="Lu H."/>
        </authorList>
    </citation>
    <scope>NUCLEOTIDE SEQUENCE [LARGE SCALE GENOMIC DNA]</scope>
    <source>
        <strain evidence="18 19">DSM 103461</strain>
    </source>
</reference>
<feature type="modified residue" description="Phosphohistidine" evidence="8">
    <location>
        <position position="1400"/>
    </location>
</feature>
<feature type="modified residue" description="4-aspartylphosphate" evidence="9">
    <location>
        <position position="1247"/>
    </location>
</feature>
<evidence type="ECO:0000256" key="2">
    <source>
        <dbReference type="ARBA" id="ARBA00004370"/>
    </source>
</evidence>
<dbReference type="PROSITE" id="PS50110">
    <property type="entry name" value="RESPONSE_REGULATORY"/>
    <property type="match status" value="2"/>
</dbReference>
<feature type="coiled-coil region" evidence="10">
    <location>
        <begin position="788"/>
        <end position="815"/>
    </location>
</feature>
<dbReference type="EC" id="2.7.13.3" evidence="3"/>
<gene>
    <name evidence="18" type="ORF">GM655_07640</name>
</gene>
<dbReference type="InterPro" id="IPR003661">
    <property type="entry name" value="HisK_dim/P_dom"/>
</dbReference>
<dbReference type="SUPFAM" id="SSF55874">
    <property type="entry name" value="ATPase domain of HSP90 chaperone/DNA topoisomerase II/histidine kinase"/>
    <property type="match status" value="1"/>
</dbReference>
<dbReference type="Pfam" id="PF08448">
    <property type="entry name" value="PAS_4"/>
    <property type="match status" value="3"/>
</dbReference>
<dbReference type="CDD" id="cd16922">
    <property type="entry name" value="HATPase_EvgS-ArcB-TorS-like"/>
    <property type="match status" value="1"/>
</dbReference>
<evidence type="ECO:0000256" key="10">
    <source>
        <dbReference type="SAM" id="Coils"/>
    </source>
</evidence>
<evidence type="ECO:0000256" key="6">
    <source>
        <dbReference type="ARBA" id="ARBA00022777"/>
    </source>
</evidence>
<comment type="catalytic activity">
    <reaction evidence="1">
        <text>ATP + protein L-histidine = ADP + protein N-phospho-L-histidine.</text>
        <dbReference type="EC" id="2.7.13.3"/>
    </reaction>
</comment>
<evidence type="ECO:0000256" key="1">
    <source>
        <dbReference type="ARBA" id="ARBA00000085"/>
    </source>
</evidence>
<comment type="caution">
    <text evidence="9">Lacks conserved residue(s) required for the propagation of feature annotation.</text>
</comment>
<dbReference type="SUPFAM" id="SSF55785">
    <property type="entry name" value="PYP-like sensor domain (PAS domain)"/>
    <property type="match status" value="3"/>
</dbReference>
<dbReference type="PROSITE" id="PS50112">
    <property type="entry name" value="PAS"/>
    <property type="match status" value="1"/>
</dbReference>
<dbReference type="InterPro" id="IPR000700">
    <property type="entry name" value="PAS-assoc_C"/>
</dbReference>
<dbReference type="Pfam" id="PF00512">
    <property type="entry name" value="HisKA"/>
    <property type="match status" value="1"/>
</dbReference>
<dbReference type="InterPro" id="IPR035965">
    <property type="entry name" value="PAS-like_dom_sf"/>
</dbReference>
<evidence type="ECO:0000256" key="5">
    <source>
        <dbReference type="ARBA" id="ARBA00022679"/>
    </source>
</evidence>
<dbReference type="InterPro" id="IPR003594">
    <property type="entry name" value="HATPase_dom"/>
</dbReference>
<dbReference type="InterPro" id="IPR011006">
    <property type="entry name" value="CheY-like_superfamily"/>
</dbReference>
<keyword evidence="11" id="KW-0472">Membrane</keyword>
<dbReference type="InterPro" id="IPR013656">
    <property type="entry name" value="PAS_4"/>
</dbReference>
<dbReference type="Gene3D" id="3.30.565.10">
    <property type="entry name" value="Histidine kinase-like ATPase, C-terminal domain"/>
    <property type="match status" value="1"/>
</dbReference>
<dbReference type="InterPro" id="IPR005467">
    <property type="entry name" value="His_kinase_dom"/>
</dbReference>
<dbReference type="InterPro" id="IPR003660">
    <property type="entry name" value="HAMP_dom"/>
</dbReference>
<dbReference type="SUPFAM" id="SSF47226">
    <property type="entry name" value="Histidine-containing phosphotransfer domain, HPT domain"/>
    <property type="match status" value="1"/>
</dbReference>
<dbReference type="PROSITE" id="PS50109">
    <property type="entry name" value="HIS_KIN"/>
    <property type="match status" value="1"/>
</dbReference>
<dbReference type="Proteomes" id="UP000735592">
    <property type="component" value="Unassembled WGS sequence"/>
</dbReference>
<evidence type="ECO:0000259" key="13">
    <source>
        <dbReference type="PROSITE" id="PS50110"/>
    </source>
</evidence>
<feature type="transmembrane region" description="Helical" evidence="11">
    <location>
        <begin position="315"/>
        <end position="335"/>
    </location>
</feature>
<dbReference type="InterPro" id="IPR036641">
    <property type="entry name" value="HPT_dom_sf"/>
</dbReference>
<dbReference type="PROSITE" id="PS50885">
    <property type="entry name" value="HAMP"/>
    <property type="match status" value="1"/>
</dbReference>
<feature type="domain" description="Response regulatory" evidence="13">
    <location>
        <begin position="1057"/>
        <end position="1170"/>
    </location>
</feature>
<evidence type="ECO:0000259" key="15">
    <source>
        <dbReference type="PROSITE" id="PS50113"/>
    </source>
</evidence>
<dbReference type="PRINTS" id="PR00344">
    <property type="entry name" value="BCTRLSENSOR"/>
</dbReference>
<feature type="domain" description="PAS" evidence="14">
    <location>
        <begin position="673"/>
        <end position="743"/>
    </location>
</feature>
<dbReference type="Gene3D" id="1.10.287.130">
    <property type="match status" value="1"/>
</dbReference>
<sequence length="1538" mass="166466">MPVVAPASPATKSLSETHELGYYPRALCSDCRPGLGLQETQYRHSYSLRSQLTVLVLLCLLPAVLALGLLAMRYQQYQHSTLSEQSQQSARLLQSTIEGEVQQARQLLTALSIHPALQQDELAPIRAQAARLLLPGSPISQLLVQDRSGRPVLRLGAPLAAEISPEATLHRLAPLFAGAPQRVSAINLQGQNLLAVDLAVPGSASPRYVLSAIFHADWLGKTLRELQLAPEQHVSVYDADGNLLATGGAARLIWNQSSEASLRSLLHQRQTAIATAETSAHSSYLVAINHPPQALTSVALATPQHLPAHGMLADLAALGTGTALVLLAVAALAGWCSIRLWRSMLALRDAAQALAAGQPYTLDSMGFLEAGQIAHAIQSLQGNLRRHQARLESQVAERTAQLEKNRSQLETLYATAPVGLSYVDAELRYVRLNEFLAALNRQPVVAHLGRHVADMIADADLRREVLADYRSVLETGQPAVNLPRSGHPETSPDQLRHWVISYYPQFGSDGRIVGITGLMLDVTEQKRIEAELRQSRQLLRSVVDNMPAMIFLKRLPDLRYEMFNRYGAQLYERADSDELIGLSDADFVGAAAAAEFAATDRQLLDAPADTVVEIAEEPLRNSAGQTRYLTTRKVALRDERGIATHVLGISIDITERKQAREALTASLNQLAEREQFIRTVTDNLPGMVAYWDTGLRCRFANHYLLDWLGRSSSEVLGRSMTDLLGASHVARHSRYLDAAMAGTAQSFGGQVSNIAGEKQHIWVNYFPDLTPTGQVRGLVVLVSDVTALKESELDLQRLNEELITARDRAEAASHAKSEFLANMSHEIRTPMNAIIGLARLLEEAQLAQRERGYLDKIQLATQSLLGLVNDVLDFSRVEAGQLTLEQTPFRLEHLLASISVLVSGSAYDKGIELIYDIDPQLPHTVLGDPMRLQQILLNLLSNAIKFTEHGEVVLQIRQSRQQEQLWLEFHVRDTGIGIPTAQQAHIFDAFVQADSSTSRRFGGTGLGLAICRQLAGLMGGSISLHSEPGVGSEFQFRCPLQALEAAMPPEPAQQAWRVLLVDPNATVRAVLQHCCQQLGWQAESVANLDAAAARIDAGSGTDVLILGAALLGELHACPKSTLRHWPPLLLMAGEQCAAQQAAQQGRPAIAGLLPKPATPTQLREQVEQILAPAPAALPSLALAAHAPLQGRLQGMRILLVEDNQINQEVALYILQHAGAQVDTVDNGQLALDLLRDAPQRFDLVLMDIQMPVLNGYDATLAIRALGGPLAQLPKVAMTANVMADDRRRASAAGMSAHVAKPIDVEQLIAVLLQLAPNAVLSPPAGAARAAQPADQQPDWLASMQQAGLDGRAALIRLDGDSQLLWNLLQRFNVEHADSASQLLHLLQQEAGAAALAQPLHRLRGVAANLGAVDVAACCAAAEAAVQDKAAWPRLPELLAALDAALQRLAHASSALSRTKPGFSASQPSLDMEQLRQALAQLQTLLQNNNMKALDVLAQLQEQLAADTLPAGLAEAIGKLDFSTASRLLDEFLQRKGSA</sequence>
<dbReference type="InterPro" id="IPR036097">
    <property type="entry name" value="HisK_dim/P_sf"/>
</dbReference>
<dbReference type="Pfam" id="PF00072">
    <property type="entry name" value="Response_reg"/>
    <property type="match status" value="1"/>
</dbReference>
<dbReference type="CDD" id="cd00082">
    <property type="entry name" value="HisKA"/>
    <property type="match status" value="1"/>
</dbReference>
<evidence type="ECO:0000259" key="14">
    <source>
        <dbReference type="PROSITE" id="PS50112"/>
    </source>
</evidence>
<evidence type="ECO:0000259" key="17">
    <source>
        <dbReference type="PROSITE" id="PS50894"/>
    </source>
</evidence>
<feature type="domain" description="HPt" evidence="17">
    <location>
        <begin position="1360"/>
        <end position="1455"/>
    </location>
</feature>
<dbReference type="PANTHER" id="PTHR45339:SF3">
    <property type="entry name" value="HISTIDINE KINASE"/>
    <property type="match status" value="1"/>
</dbReference>
<evidence type="ECO:0000256" key="4">
    <source>
        <dbReference type="ARBA" id="ARBA00022553"/>
    </source>
</evidence>
<evidence type="ECO:0000259" key="16">
    <source>
        <dbReference type="PROSITE" id="PS50885"/>
    </source>
</evidence>
<dbReference type="PANTHER" id="PTHR45339">
    <property type="entry name" value="HYBRID SIGNAL TRANSDUCTION HISTIDINE KINASE J"/>
    <property type="match status" value="1"/>
</dbReference>
<keyword evidence="4 9" id="KW-0597">Phosphoprotein</keyword>
<dbReference type="SMART" id="SM00448">
    <property type="entry name" value="REC"/>
    <property type="match status" value="2"/>
</dbReference>